<dbReference type="InterPro" id="IPR023165">
    <property type="entry name" value="rRNA_Ade_diMease-like_C"/>
</dbReference>
<evidence type="ECO:0000256" key="1">
    <source>
        <dbReference type="ARBA" id="ARBA00022603"/>
    </source>
</evidence>
<dbReference type="GO" id="GO:0003723">
    <property type="term" value="F:RNA binding"/>
    <property type="evidence" value="ECO:0007669"/>
    <property type="project" value="UniProtKB-UniRule"/>
</dbReference>
<dbReference type="CARD" id="ARO:3001305">
    <property type="molecule name" value="ErmU"/>
    <property type="mechanism identifier" value="ARO:0001001"/>
    <property type="mechanism name" value="antibiotic target alteration"/>
</dbReference>
<dbReference type="SMART" id="SM00650">
    <property type="entry name" value="rADc"/>
    <property type="match status" value="1"/>
</dbReference>
<sequence length="278" mass="31556">MPSRYGSRQDLGQNFLVDPDIIKLIRRAPNERKVPSLIWRRRGHVTLPLSRLGRPVTAVELDPRRVKRLSARAPENVKVVGEDILRFRLPTVPHTVVGNIPFHVTTATMRRILVAPAWVSAVLVVQWEVARRRAGIGGCSLVTAESWPWFDFSVLKRVPRFAFRPAPSVDGGILVIERRPEPLVRERREYQAFVRQVFTGRGHGLREILQRIGRVQDSDLSAWFRAHGVSPQALPKDLTAEQWASLWGMARGGRSVPRTRRPRGLPPRTSRGPRRNSG</sequence>
<dbReference type="Gene3D" id="1.10.8.100">
    <property type="entry name" value="Ribosomal RNA adenine dimethylase-like, domain 2"/>
    <property type="match status" value="1"/>
</dbReference>
<protein>
    <submittedName>
        <fullName evidence="8">Methyltransferase</fullName>
    </submittedName>
</protein>
<dbReference type="GO" id="GO:0000179">
    <property type="term" value="F:rRNA (adenine-N6,N6-)-dimethyltransferase activity"/>
    <property type="evidence" value="ECO:0007669"/>
    <property type="project" value="UniProtKB-UniRule"/>
</dbReference>
<gene>
    <name evidence="8" type="primary">lmrB</name>
</gene>
<dbReference type="InterPro" id="IPR029063">
    <property type="entry name" value="SAM-dependent_MTases_sf"/>
</dbReference>
<proteinExistence type="inferred from homology"/>
<evidence type="ECO:0000259" key="7">
    <source>
        <dbReference type="SMART" id="SM00650"/>
    </source>
</evidence>
<keyword evidence="2 5" id="KW-0808">Transferase</keyword>
<feature type="binding site" evidence="5">
    <location>
        <position position="14"/>
    </location>
    <ligand>
        <name>S-adenosyl-L-methionine</name>
        <dbReference type="ChEBI" id="CHEBI:59789"/>
    </ligand>
</feature>
<dbReference type="PANTHER" id="PTHR11727:SF7">
    <property type="entry name" value="DIMETHYLADENOSINE TRANSFERASE-RELATED"/>
    <property type="match status" value="1"/>
</dbReference>
<feature type="binding site" evidence="5">
    <location>
        <position position="99"/>
    </location>
    <ligand>
        <name>S-adenosyl-L-methionine</name>
        <dbReference type="ChEBI" id="CHEBI:59789"/>
    </ligand>
</feature>
<dbReference type="PANTHER" id="PTHR11727">
    <property type="entry name" value="DIMETHYLADENOSINE TRANSFERASE"/>
    <property type="match status" value="1"/>
</dbReference>
<keyword evidence="3 5" id="KW-0949">S-adenosyl-L-methionine</keyword>
<reference evidence="8" key="2">
    <citation type="journal article" date="1995" name="Mol. Microbiol.">
        <title>Molecular characterization of the lincomycin-production gene cluster of Streptomyces lincolnensis 78-11.</title>
        <authorList>
            <person name="Peschke U."/>
            <person name="Schmidt H."/>
            <person name="Zhang H.Z."/>
            <person name="Piepersberg W."/>
        </authorList>
    </citation>
    <scope>NUCLEOTIDE SEQUENCE</scope>
    <source>
        <strain evidence="8">78-11</strain>
    </source>
</reference>
<dbReference type="GO" id="GO:0005829">
    <property type="term" value="C:cytosol"/>
    <property type="evidence" value="ECO:0007669"/>
    <property type="project" value="TreeGrafter"/>
</dbReference>
<dbReference type="SUPFAM" id="SSF53335">
    <property type="entry name" value="S-adenosyl-L-methionine-dependent methyltransferases"/>
    <property type="match status" value="1"/>
</dbReference>
<evidence type="ECO:0000256" key="4">
    <source>
        <dbReference type="ARBA" id="ARBA00022884"/>
    </source>
</evidence>
<dbReference type="EMBL" id="X62867">
    <property type="protein sequence ID" value="CAA44667.1"/>
    <property type="molecule type" value="Genomic_DNA"/>
</dbReference>
<dbReference type="KEGG" id="ag:CAA44667"/>
<reference evidence="8" key="1">
    <citation type="submission" date="1991-10" db="EMBL/GenBank/DDBJ databases">
        <authorList>
            <person name="Zhang H."/>
        </authorList>
    </citation>
    <scope>NUCLEOTIDE SEQUENCE</scope>
    <source>
        <strain evidence="8">78-11</strain>
    </source>
</reference>
<dbReference type="NCBIfam" id="NF000499">
    <property type="entry name" value="Erm23S_rRNA_broad"/>
    <property type="match status" value="1"/>
</dbReference>
<comment type="similarity">
    <text evidence="5">Belongs to the class I-like SAM-binding methyltransferase superfamily. rRNA adenine N(6)-methyltransferase family.</text>
</comment>
<dbReference type="AlphaFoldDB" id="Q54385"/>
<dbReference type="Pfam" id="PF00398">
    <property type="entry name" value="RrnaAD"/>
    <property type="match status" value="1"/>
</dbReference>
<evidence type="ECO:0000313" key="8">
    <source>
        <dbReference type="EMBL" id="CAA44667.1"/>
    </source>
</evidence>
<feature type="binding site" evidence="5">
    <location>
        <position position="60"/>
    </location>
    <ligand>
        <name>S-adenosyl-L-methionine</name>
        <dbReference type="ChEBI" id="CHEBI:59789"/>
    </ligand>
</feature>
<name>Q54385_STRLN</name>
<feature type="binding site" evidence="5">
    <location>
        <position position="16"/>
    </location>
    <ligand>
        <name>S-adenosyl-L-methionine</name>
        <dbReference type="ChEBI" id="CHEBI:59789"/>
    </ligand>
</feature>
<evidence type="ECO:0000256" key="3">
    <source>
        <dbReference type="ARBA" id="ARBA00022691"/>
    </source>
</evidence>
<feature type="binding site" evidence="5">
    <location>
        <position position="83"/>
    </location>
    <ligand>
        <name>S-adenosyl-L-methionine</name>
        <dbReference type="ChEBI" id="CHEBI:59789"/>
    </ligand>
</feature>
<evidence type="ECO:0000256" key="2">
    <source>
        <dbReference type="ARBA" id="ARBA00022679"/>
    </source>
</evidence>
<keyword evidence="4 5" id="KW-0694">RNA-binding</keyword>
<accession>Q54385</accession>
<evidence type="ECO:0000256" key="5">
    <source>
        <dbReference type="PROSITE-ProRule" id="PRU01026"/>
    </source>
</evidence>
<comment type="caution">
    <text evidence="5">Lacks conserved residue(s) required for the propagation of feature annotation.</text>
</comment>
<dbReference type="InterPro" id="IPR020598">
    <property type="entry name" value="rRNA_Ade_methylase_Trfase_N"/>
</dbReference>
<keyword evidence="1 5" id="KW-0489">Methyltransferase</keyword>
<feature type="region of interest" description="Disordered" evidence="6">
    <location>
        <begin position="252"/>
        <end position="278"/>
    </location>
</feature>
<feature type="domain" description="Ribosomal RNA adenine methylase transferase N-terminal" evidence="7">
    <location>
        <begin position="17"/>
        <end position="180"/>
    </location>
</feature>
<dbReference type="CDD" id="cd02440">
    <property type="entry name" value="AdoMet_MTases"/>
    <property type="match status" value="1"/>
</dbReference>
<dbReference type="PROSITE" id="PS51689">
    <property type="entry name" value="SAM_RNA_A_N6_MT"/>
    <property type="match status" value="1"/>
</dbReference>
<evidence type="ECO:0000256" key="6">
    <source>
        <dbReference type="SAM" id="MobiDB-lite"/>
    </source>
</evidence>
<dbReference type="Gene3D" id="3.40.50.150">
    <property type="entry name" value="Vaccinia Virus protein VP39"/>
    <property type="match status" value="1"/>
</dbReference>
<dbReference type="InterPro" id="IPR001737">
    <property type="entry name" value="KsgA/Erm"/>
</dbReference>
<dbReference type="RefSeq" id="WP_063844854.1">
    <property type="nucleotide sequence ID" value="NG_047843.1"/>
</dbReference>
<organism evidence="8">
    <name type="scientific">Streptomyces lincolnensis</name>
    <dbReference type="NCBI Taxonomy" id="1915"/>
    <lineage>
        <taxon>Bacteria</taxon>
        <taxon>Bacillati</taxon>
        <taxon>Actinomycetota</taxon>
        <taxon>Actinomycetes</taxon>
        <taxon>Kitasatosporales</taxon>
        <taxon>Streptomycetaceae</taxon>
        <taxon>Streptomyces</taxon>
    </lineage>
</organism>